<gene>
    <name evidence="3" type="ORF">EMPS_08592</name>
</gene>
<keyword evidence="1" id="KW-0472">Membrane</keyword>
<dbReference type="Proteomes" id="UP000827284">
    <property type="component" value="Unassembled WGS sequence"/>
</dbReference>
<reference evidence="3" key="1">
    <citation type="submission" date="2021-11" db="EMBL/GenBank/DDBJ databases">
        <authorList>
            <person name="Herlambang A."/>
            <person name="Guo Y."/>
            <person name="Takashima Y."/>
            <person name="Nishizawa T."/>
        </authorList>
    </citation>
    <scope>NUCLEOTIDE SEQUENCE</scope>
    <source>
        <strain evidence="3">E1425</strain>
    </source>
</reference>
<sequence>MPLNFSQLSMIAAIFLSLAWCTLLPIPARAQSGDGTLVQFPASSSSCVACQPAFASSACQTILNSISQGSSNPISNATLASCQCSSTFLSLYSSCVQCFQDTNQVSLVFGSSQAPTQASLQTYCNAVNPQGTTTTTTVTTVTVTKTSGSGKPTSTSNPSSAMILRVTPEGQRWTVLYSVLAAAVLGYMVMLS</sequence>
<proteinExistence type="predicted"/>
<feature type="chain" id="PRO_5040353297" evidence="2">
    <location>
        <begin position="31"/>
        <end position="192"/>
    </location>
</feature>
<organism evidence="3 4">
    <name type="scientific">Entomortierella parvispora</name>
    <dbReference type="NCBI Taxonomy" id="205924"/>
    <lineage>
        <taxon>Eukaryota</taxon>
        <taxon>Fungi</taxon>
        <taxon>Fungi incertae sedis</taxon>
        <taxon>Mucoromycota</taxon>
        <taxon>Mortierellomycotina</taxon>
        <taxon>Mortierellomycetes</taxon>
        <taxon>Mortierellales</taxon>
        <taxon>Mortierellaceae</taxon>
        <taxon>Entomortierella</taxon>
    </lineage>
</organism>
<feature type="signal peptide" evidence="2">
    <location>
        <begin position="1"/>
        <end position="30"/>
    </location>
</feature>
<dbReference type="EMBL" id="BQFW01000012">
    <property type="protein sequence ID" value="GJJ76233.1"/>
    <property type="molecule type" value="Genomic_DNA"/>
</dbReference>
<evidence type="ECO:0000256" key="2">
    <source>
        <dbReference type="SAM" id="SignalP"/>
    </source>
</evidence>
<feature type="transmembrane region" description="Helical" evidence="1">
    <location>
        <begin position="173"/>
        <end position="191"/>
    </location>
</feature>
<comment type="caution">
    <text evidence="3">The sequence shown here is derived from an EMBL/GenBank/DDBJ whole genome shotgun (WGS) entry which is preliminary data.</text>
</comment>
<dbReference type="OrthoDB" id="3361196at2759"/>
<evidence type="ECO:0000313" key="4">
    <source>
        <dbReference type="Proteomes" id="UP000827284"/>
    </source>
</evidence>
<name>A0A9P3HGZ8_9FUNG</name>
<keyword evidence="2" id="KW-0732">Signal</keyword>
<protein>
    <submittedName>
        <fullName evidence="3">Uncharacterized protein</fullName>
    </submittedName>
</protein>
<dbReference type="AlphaFoldDB" id="A0A9P3HGZ8"/>
<reference evidence="3" key="2">
    <citation type="journal article" date="2022" name="Microbiol. Resour. Announc.">
        <title>Whole-Genome Sequence of Entomortierella parvispora E1425, a Mucoromycotan Fungus Associated with Burkholderiaceae-Related Endosymbiotic Bacteria.</title>
        <authorList>
            <person name="Herlambang A."/>
            <person name="Guo Y."/>
            <person name="Takashima Y."/>
            <person name="Narisawa K."/>
            <person name="Ohta H."/>
            <person name="Nishizawa T."/>
        </authorList>
    </citation>
    <scope>NUCLEOTIDE SEQUENCE</scope>
    <source>
        <strain evidence="3">E1425</strain>
    </source>
</reference>
<keyword evidence="1" id="KW-1133">Transmembrane helix</keyword>
<keyword evidence="4" id="KW-1185">Reference proteome</keyword>
<evidence type="ECO:0000256" key="1">
    <source>
        <dbReference type="SAM" id="Phobius"/>
    </source>
</evidence>
<keyword evidence="1" id="KW-0812">Transmembrane</keyword>
<evidence type="ECO:0000313" key="3">
    <source>
        <dbReference type="EMBL" id="GJJ76233.1"/>
    </source>
</evidence>
<accession>A0A9P3HGZ8</accession>